<dbReference type="PATRIC" id="fig|1469144.8.peg.3645"/>
<keyword evidence="1" id="KW-0472">Membrane</keyword>
<reference evidence="3 5" key="2">
    <citation type="submission" date="2015-02" db="EMBL/GenBank/DDBJ databases">
        <title>Physiological reanalysis, assessment of diazotrophy, and genome sequences of multiple isolates of Streptomyces thermoautotrophicus.</title>
        <authorList>
            <person name="MacKellar D.C."/>
            <person name="Lieber L."/>
            <person name="Norman J."/>
            <person name="Bolger A."/>
            <person name="Tobin C."/>
            <person name="Murray J.W."/>
            <person name="Prell J."/>
        </authorList>
    </citation>
    <scope>NUCLEOTIDE SEQUENCE [LARGE SCALE GENOMIC DNA]</scope>
    <source>
        <strain evidence="3 5">UBT1</strain>
    </source>
</reference>
<dbReference type="EMBL" id="JYIK01001083">
    <property type="protein sequence ID" value="KWX06903.1"/>
    <property type="molecule type" value="Genomic_DNA"/>
</dbReference>
<gene>
    <name evidence="2" type="ORF">TH66_09825</name>
    <name evidence="3" type="ORF">TR74_20530</name>
</gene>
<accession>A0A132N9W4</accession>
<keyword evidence="1" id="KW-1133">Transmembrane helix</keyword>
<keyword evidence="1" id="KW-0812">Transmembrane</keyword>
<evidence type="ECO:0000313" key="2">
    <source>
        <dbReference type="EMBL" id="KWX04179.1"/>
    </source>
</evidence>
<sequence>MISSAVGRIARADDLPSQIFHTAYALCTLPVIIALYCAIWVLATPQRFAFTVLVLLALAALDGAIMQVHPVH</sequence>
<reference evidence="4" key="1">
    <citation type="submission" date="2015-02" db="EMBL/GenBank/DDBJ databases">
        <title>Physiological reanalysis, assessment of diazotrophy, and genome sequences of multiple isolates of Streptomyces thermoautotrophicus.</title>
        <authorList>
            <person name="MacKellar D.C."/>
            <person name="Lieber L."/>
            <person name="Norman J."/>
            <person name="Bolger A."/>
            <person name="Tobin C."/>
            <person name="Murray J.W."/>
            <person name="Friesen M."/>
            <person name="Prell J."/>
        </authorList>
    </citation>
    <scope>NUCLEOTIDE SEQUENCE [LARGE SCALE GENOMIC DNA]</scope>
    <source>
        <strain evidence="4">UBT1</strain>
    </source>
</reference>
<dbReference type="Proteomes" id="UP000070598">
    <property type="component" value="Unassembled WGS sequence"/>
</dbReference>
<feature type="transmembrane region" description="Helical" evidence="1">
    <location>
        <begin position="48"/>
        <end position="68"/>
    </location>
</feature>
<protein>
    <submittedName>
        <fullName evidence="3">Uncharacterized protein</fullName>
    </submittedName>
</protein>
<proteinExistence type="predicted"/>
<dbReference type="RefSeq" id="WP_066884694.1">
    <property type="nucleotide sequence ID" value="NZ_JYIK01001083.1"/>
</dbReference>
<dbReference type="AlphaFoldDB" id="A0A132N9W4"/>
<comment type="caution">
    <text evidence="3">The sequence shown here is derived from an EMBL/GenBank/DDBJ whole genome shotgun (WGS) entry which is preliminary data.</text>
</comment>
<evidence type="ECO:0000313" key="5">
    <source>
        <dbReference type="Proteomes" id="UP000070659"/>
    </source>
</evidence>
<evidence type="ECO:0000313" key="4">
    <source>
        <dbReference type="Proteomes" id="UP000070598"/>
    </source>
</evidence>
<evidence type="ECO:0000313" key="3">
    <source>
        <dbReference type="EMBL" id="KWX06903.1"/>
    </source>
</evidence>
<dbReference type="Proteomes" id="UP000070659">
    <property type="component" value="Unassembled WGS sequence"/>
</dbReference>
<organism evidence="3 4">
    <name type="scientific">Carbonactinospora thermoautotrophica</name>
    <dbReference type="NCBI Taxonomy" id="1469144"/>
    <lineage>
        <taxon>Bacteria</taxon>
        <taxon>Bacillati</taxon>
        <taxon>Actinomycetota</taxon>
        <taxon>Actinomycetes</taxon>
        <taxon>Kitasatosporales</taxon>
        <taxon>Carbonactinosporaceae</taxon>
        <taxon>Carbonactinospora</taxon>
    </lineage>
</organism>
<feature type="transmembrane region" description="Helical" evidence="1">
    <location>
        <begin position="21"/>
        <end position="42"/>
    </location>
</feature>
<name>A0A132N9W4_9ACTN</name>
<evidence type="ECO:0000256" key="1">
    <source>
        <dbReference type="SAM" id="Phobius"/>
    </source>
</evidence>
<dbReference type="EMBL" id="JYIJ01000016">
    <property type="protein sequence ID" value="KWX04179.1"/>
    <property type="molecule type" value="Genomic_DNA"/>
</dbReference>